<keyword evidence="7" id="KW-1185">Reference proteome</keyword>
<dbReference type="InterPro" id="IPR036388">
    <property type="entry name" value="WH-like_DNA-bd_sf"/>
</dbReference>
<dbReference type="PRINTS" id="PR00039">
    <property type="entry name" value="HTHLYSR"/>
</dbReference>
<dbReference type="Pfam" id="PF00126">
    <property type="entry name" value="HTH_1"/>
    <property type="match status" value="1"/>
</dbReference>
<dbReference type="GO" id="GO:0003700">
    <property type="term" value="F:DNA-binding transcription factor activity"/>
    <property type="evidence" value="ECO:0007669"/>
    <property type="project" value="InterPro"/>
</dbReference>
<dbReference type="SUPFAM" id="SSF53850">
    <property type="entry name" value="Periplasmic binding protein-like II"/>
    <property type="match status" value="1"/>
</dbReference>
<dbReference type="Proteomes" id="UP000600101">
    <property type="component" value="Unassembled WGS sequence"/>
</dbReference>
<proteinExistence type="inferred from homology"/>
<evidence type="ECO:0000256" key="2">
    <source>
        <dbReference type="ARBA" id="ARBA00023015"/>
    </source>
</evidence>
<dbReference type="CDD" id="cd05466">
    <property type="entry name" value="PBP2_LTTR_substrate"/>
    <property type="match status" value="1"/>
</dbReference>
<dbReference type="Pfam" id="PF03466">
    <property type="entry name" value="LysR_substrate"/>
    <property type="match status" value="1"/>
</dbReference>
<evidence type="ECO:0000256" key="4">
    <source>
        <dbReference type="ARBA" id="ARBA00023163"/>
    </source>
</evidence>
<dbReference type="AlphaFoldDB" id="A0A9X0R5W8"/>
<evidence type="ECO:0000256" key="3">
    <source>
        <dbReference type="ARBA" id="ARBA00023125"/>
    </source>
</evidence>
<dbReference type="Gene3D" id="3.40.190.10">
    <property type="entry name" value="Periplasmic binding protein-like II"/>
    <property type="match status" value="2"/>
</dbReference>
<dbReference type="FunFam" id="1.10.10.10:FF:000001">
    <property type="entry name" value="LysR family transcriptional regulator"/>
    <property type="match status" value="1"/>
</dbReference>
<keyword evidence="4" id="KW-0804">Transcription</keyword>
<comment type="caution">
    <text evidence="6">The sequence shown here is derived from an EMBL/GenBank/DDBJ whole genome shotgun (WGS) entry which is preliminary data.</text>
</comment>
<reference evidence="6" key="1">
    <citation type="submission" date="2020-08" db="EMBL/GenBank/DDBJ databases">
        <authorList>
            <person name="Hu Y."/>
            <person name="Nguyen S.V."/>
            <person name="Li F."/>
            <person name="Fanning S."/>
        </authorList>
    </citation>
    <scope>NUCLEOTIDE SEQUENCE</scope>
    <source>
        <strain evidence="6">SYSU D8009</strain>
    </source>
</reference>
<organism evidence="6 7">
    <name type="scientific">Siccirubricoccus deserti</name>
    <dbReference type="NCBI Taxonomy" id="2013562"/>
    <lineage>
        <taxon>Bacteria</taxon>
        <taxon>Pseudomonadati</taxon>
        <taxon>Pseudomonadota</taxon>
        <taxon>Alphaproteobacteria</taxon>
        <taxon>Acetobacterales</taxon>
        <taxon>Roseomonadaceae</taxon>
        <taxon>Siccirubricoccus</taxon>
    </lineage>
</organism>
<dbReference type="RefSeq" id="WP_186773717.1">
    <property type="nucleotide sequence ID" value="NZ_JACOMF010000101.1"/>
</dbReference>
<dbReference type="InterPro" id="IPR005119">
    <property type="entry name" value="LysR_subst-bd"/>
</dbReference>
<dbReference type="SUPFAM" id="SSF46785">
    <property type="entry name" value="Winged helix' DNA-binding domain"/>
    <property type="match status" value="1"/>
</dbReference>
<dbReference type="EMBL" id="JACOMF010000101">
    <property type="protein sequence ID" value="MBC4018977.1"/>
    <property type="molecule type" value="Genomic_DNA"/>
</dbReference>
<dbReference type="GO" id="GO:0000976">
    <property type="term" value="F:transcription cis-regulatory region binding"/>
    <property type="evidence" value="ECO:0007669"/>
    <property type="project" value="TreeGrafter"/>
</dbReference>
<dbReference type="InterPro" id="IPR000847">
    <property type="entry name" value="LysR_HTH_N"/>
</dbReference>
<keyword evidence="3" id="KW-0238">DNA-binding</keyword>
<feature type="domain" description="HTH lysR-type" evidence="5">
    <location>
        <begin position="1"/>
        <end position="58"/>
    </location>
</feature>
<gene>
    <name evidence="6" type="ORF">H7965_27435</name>
</gene>
<accession>A0A9X0R5W8</accession>
<dbReference type="PROSITE" id="PS50931">
    <property type="entry name" value="HTH_LYSR"/>
    <property type="match status" value="1"/>
</dbReference>
<evidence type="ECO:0000313" key="6">
    <source>
        <dbReference type="EMBL" id="MBC4018977.1"/>
    </source>
</evidence>
<evidence type="ECO:0000259" key="5">
    <source>
        <dbReference type="PROSITE" id="PS50931"/>
    </source>
</evidence>
<protein>
    <submittedName>
        <fullName evidence="6">LysR family transcriptional regulator</fullName>
    </submittedName>
</protein>
<evidence type="ECO:0000256" key="1">
    <source>
        <dbReference type="ARBA" id="ARBA00009437"/>
    </source>
</evidence>
<sequence length="294" mass="32003">MNFKQLEAFTAIARFGGFAEAAERLNLTQSSISVRIRELEQDLGVTLFDRSRRRVQLTPKGRELLGYAEQTIALQTEMRKRVGSSETLSGVVRIGVVEMVAITWLPRFAELLRARYPALTLEFEVALNPSLLSWVKSGEIDIALVAGTGSEVGLPSRSLGSVPFAWMVGASFPVPDRLVTIQDIRQWPVIYQGTDSYMTQLVASLLGSGGKPGRSGTSCNSLAALASLTMAGLGVSLMPLQTSARDISEGRLRILPIEPAYVEVTFSAICATPYPSLAFEKLLDLVVETSSFER</sequence>
<evidence type="ECO:0000313" key="7">
    <source>
        <dbReference type="Proteomes" id="UP000600101"/>
    </source>
</evidence>
<name>A0A9X0R5W8_9PROT</name>
<dbReference type="Gene3D" id="1.10.10.10">
    <property type="entry name" value="Winged helix-like DNA-binding domain superfamily/Winged helix DNA-binding domain"/>
    <property type="match status" value="1"/>
</dbReference>
<dbReference type="PANTHER" id="PTHR30126:SF77">
    <property type="entry name" value="TRANSCRIPTIONAL REGULATORY PROTEIN"/>
    <property type="match status" value="1"/>
</dbReference>
<comment type="similarity">
    <text evidence="1">Belongs to the LysR transcriptional regulatory family.</text>
</comment>
<dbReference type="PANTHER" id="PTHR30126">
    <property type="entry name" value="HTH-TYPE TRANSCRIPTIONAL REGULATOR"/>
    <property type="match status" value="1"/>
</dbReference>
<dbReference type="InterPro" id="IPR036390">
    <property type="entry name" value="WH_DNA-bd_sf"/>
</dbReference>
<keyword evidence="2" id="KW-0805">Transcription regulation</keyword>